<feature type="domain" description="Nucleolar 27S pre-rRNA processing Urb2/Npa2 C-terminal" evidence="1">
    <location>
        <begin position="1133"/>
        <end position="1344"/>
    </location>
</feature>
<gene>
    <name evidence="2" type="ORF">VHEMI02046</name>
</gene>
<dbReference type="EMBL" id="CDHN01000001">
    <property type="protein sequence ID" value="CEJ81949.1"/>
    <property type="molecule type" value="Genomic_DNA"/>
</dbReference>
<accession>A0A0A1T9A0</accession>
<dbReference type="Pfam" id="PF10441">
    <property type="entry name" value="Urb2"/>
    <property type="match status" value="1"/>
</dbReference>
<dbReference type="PANTHER" id="PTHR15682">
    <property type="entry name" value="UNHEALTHY RIBOSOME BIOGENESIS PROTEIN 2 HOMOLOG"/>
    <property type="match status" value="1"/>
</dbReference>
<sequence length="1345" mass="150209">MATADVDRIDAIKLVRGLDQTGPGKNGENIIALWTTLTSASERSFHAAEESSLRWLLKSMNGKSADAETIRRFPLTWAILECVFQRIPLFSLAKSLADRKYLSTLQQTLNDISQTSPTTTDSTKKRKRSETALFSLDTLKQPDYCLETAANVFKAIKALLDRLDDPTIVLGRDKIGAEHIKSLFCNSAADSVLLMAPALALCKSLLASEAFDTIGCESWPSTISAIWALHLQASTDPMDIALHLFSSYATLFAEISGLNGTQPLSLPPTVKLQWEAAIQLFLQRNLILPAKEAYLNSQSFEILSKALDMSESQINRTAPALCQLALGSPEQLQGKERRRHAVEWQKELFRTIEEYVGKCADKNELLSVILEQAVQHSASIDVKDLRRACHSYAFAGKTTDWAVLANISTCDPTIFQSIGDGSDLLESFCERVVTTSPEELAQWSTPLARIVESVKKSFVLRRDVIGYLELWYTQLCKSEKKSLADSPWLTANLQDSTSGLRLSLVETLMSPHQTVEFIEWVQKQDQSSYPQSICIIFNAMTEGLTGTTFIDGIGTKLFQIIWDQCRKAENTPLKWRVIRRTMAWSNSEDKTGIWTQTKDAVSKLLRKKHANSADALEAFKYCYKAWDSMMPDHELVAEPADIIAEFSTILAKHVTSSECLQDMDLQMATSADFDSPFTPDTSAPSYIQWYLCGCSRFLHLSVAKNDKLPEPVQTLLALPSTSTKVWDGLLSNDINLNDAKASRIIIDKLIEAQKQSASEKGWPTPAAMACMNVLSRIPSDSFNRWQREHIMEIIDKQTSKISKPRKLSIQNWRTILSLAVKVLSRSTFHKRMTFETLQSFSSTLFAWSNEECKTEEENLEMISRFSSLACAHVKQMAEIDDERSSVYFTSAMAFVKGGDANDIHAFDIILHKAIATELADSSRGDGNAATGALLQASRNQIAAIAMHTIKKYVEDKKLLNSQEPQQQLQLFAMIDAASVLSDLSETLEGKLASSKKLEKRTFDEMQQGHVKSWQIQLFLRKHLPSSIKNTRPVKFAGVSALPQRLRQTFLVEYVNTIVAPMAIGDKVQFLRDVIAEHTTGCDADGQAKAIFLIIRQIMDMSETFEKQDGFDLSAAYSELISSLASSPAAQGVDICRSLYTLLERRPQTISQWNIEITLSTICDLVSTNVQREVMVPYIWLCKLVEVIIKKHRLRLEGHYHLLLATIQTLLRALITQPPGSGSLEQTSRDSQAQAFARLVTLICEPTAGAVSRSQHQGSLDSATDAAKRTAGRHMYLVLTQYVKLQLEVNVPRSVSETLEPAFNAIFDVTPPEGRKILNDGMDASGRAILREMFKRYQKFGKWSGV</sequence>
<dbReference type="PANTHER" id="PTHR15682:SF2">
    <property type="entry name" value="UNHEALTHY RIBOSOME BIOGENESIS PROTEIN 2 HOMOLOG"/>
    <property type="match status" value="1"/>
</dbReference>
<organism evidence="2 3">
    <name type="scientific">[Torrubiella] hemipterigena</name>
    <dbReference type="NCBI Taxonomy" id="1531966"/>
    <lineage>
        <taxon>Eukaryota</taxon>
        <taxon>Fungi</taxon>
        <taxon>Dikarya</taxon>
        <taxon>Ascomycota</taxon>
        <taxon>Pezizomycotina</taxon>
        <taxon>Sordariomycetes</taxon>
        <taxon>Hypocreomycetidae</taxon>
        <taxon>Hypocreales</taxon>
        <taxon>Clavicipitaceae</taxon>
        <taxon>Clavicipitaceae incertae sedis</taxon>
        <taxon>'Torrubiella' clade</taxon>
    </lineage>
</organism>
<dbReference type="GO" id="GO:0042254">
    <property type="term" value="P:ribosome biogenesis"/>
    <property type="evidence" value="ECO:0007669"/>
    <property type="project" value="TreeGrafter"/>
</dbReference>
<evidence type="ECO:0000259" key="1">
    <source>
        <dbReference type="Pfam" id="PF10441"/>
    </source>
</evidence>
<proteinExistence type="predicted"/>
<dbReference type="Proteomes" id="UP000039046">
    <property type="component" value="Unassembled WGS sequence"/>
</dbReference>
<reference evidence="2 3" key="1">
    <citation type="journal article" date="2015" name="Genome Announc.">
        <title>Draft Genome Sequence and Gene Annotation of the Entomopathogenic Fungus Verticillium hemipterigenum.</title>
        <authorList>
            <person name="Horn F."/>
            <person name="Habel A."/>
            <person name="Scharf D.H."/>
            <person name="Dworschak J."/>
            <person name="Brakhage A.A."/>
            <person name="Guthke R."/>
            <person name="Hertweck C."/>
            <person name="Linde J."/>
        </authorList>
    </citation>
    <scope>NUCLEOTIDE SEQUENCE [LARGE SCALE GENOMIC DNA]</scope>
</reference>
<dbReference type="GO" id="GO:0005730">
    <property type="term" value="C:nucleolus"/>
    <property type="evidence" value="ECO:0007669"/>
    <property type="project" value="TreeGrafter"/>
</dbReference>
<evidence type="ECO:0000313" key="3">
    <source>
        <dbReference type="Proteomes" id="UP000039046"/>
    </source>
</evidence>
<dbReference type="OrthoDB" id="160374at2759"/>
<dbReference type="InterPro" id="IPR018849">
    <property type="entry name" value="Urb2/Npa2_C"/>
</dbReference>
<keyword evidence="3" id="KW-1185">Reference proteome</keyword>
<dbReference type="HOGENOM" id="CLU_255115_0_0_1"/>
<dbReference type="STRING" id="1531966.A0A0A1T9A0"/>
<protein>
    <recommendedName>
        <fullName evidence="1">Nucleolar 27S pre-rRNA processing Urb2/Npa2 C-terminal domain-containing protein</fullName>
    </recommendedName>
</protein>
<evidence type="ECO:0000313" key="2">
    <source>
        <dbReference type="EMBL" id="CEJ81949.1"/>
    </source>
</evidence>
<dbReference type="InterPro" id="IPR052609">
    <property type="entry name" value="Ribosome_Biogenesis_Reg"/>
</dbReference>
<name>A0A0A1T9A0_9HYPO</name>